<dbReference type="Pfam" id="PF00211">
    <property type="entry name" value="Guanylate_cyc"/>
    <property type="match status" value="1"/>
</dbReference>
<dbReference type="SMART" id="SM00044">
    <property type="entry name" value="CYCc"/>
    <property type="match status" value="1"/>
</dbReference>
<keyword evidence="12" id="KW-0141">cGMP biosynthesis</keyword>
<proteinExistence type="predicted"/>
<dbReference type="Gene3D" id="3.30.450.260">
    <property type="entry name" value="Haem NO binding associated domain"/>
    <property type="match status" value="1"/>
</dbReference>
<dbReference type="InterPro" id="IPR042463">
    <property type="entry name" value="HNOB_dom_associated_sf"/>
</dbReference>
<dbReference type="Pfam" id="PF07701">
    <property type="entry name" value="HNOBA"/>
    <property type="match status" value="1"/>
</dbReference>
<dbReference type="Gene3D" id="3.90.1520.10">
    <property type="entry name" value="H-NOX domain"/>
    <property type="match status" value="1"/>
</dbReference>
<comment type="cofactor">
    <cofactor evidence="2">
        <name>heme</name>
        <dbReference type="ChEBI" id="CHEBI:30413"/>
    </cofactor>
</comment>
<dbReference type="GO" id="GO:0019934">
    <property type="term" value="P:cGMP-mediated signaling"/>
    <property type="evidence" value="ECO:0007669"/>
    <property type="project" value="TreeGrafter"/>
</dbReference>
<evidence type="ECO:0000313" key="15">
    <source>
        <dbReference type="Proteomes" id="UP001201812"/>
    </source>
</evidence>
<evidence type="ECO:0000256" key="11">
    <source>
        <dbReference type="ARBA" id="ARBA00023239"/>
    </source>
</evidence>
<dbReference type="Gene3D" id="6.10.250.780">
    <property type="match status" value="1"/>
</dbReference>
<dbReference type="PANTHER" id="PTHR45655:SF1">
    <property type="entry name" value="SOLUBLE GUANYLATE CYCLASE GCY-37"/>
    <property type="match status" value="1"/>
</dbReference>
<evidence type="ECO:0000256" key="10">
    <source>
        <dbReference type="ARBA" id="ARBA00023134"/>
    </source>
</evidence>
<dbReference type="CDD" id="cd07302">
    <property type="entry name" value="CHD"/>
    <property type="match status" value="1"/>
</dbReference>
<keyword evidence="8" id="KW-0408">Iron</keyword>
<keyword evidence="6" id="KW-0349">Heme</keyword>
<evidence type="ECO:0000256" key="1">
    <source>
        <dbReference type="ARBA" id="ARBA00001436"/>
    </source>
</evidence>
<dbReference type="Proteomes" id="UP001201812">
    <property type="component" value="Unassembled WGS sequence"/>
</dbReference>
<keyword evidence="9" id="KW-0175">Coiled coil</keyword>
<evidence type="ECO:0000256" key="5">
    <source>
        <dbReference type="ARBA" id="ARBA00022490"/>
    </source>
</evidence>
<dbReference type="InterPro" id="IPR011644">
    <property type="entry name" value="Heme_NO-bd"/>
</dbReference>
<keyword evidence="10" id="KW-0342">GTP-binding</keyword>
<organism evidence="14 15">
    <name type="scientific">Ditylenchus destructor</name>
    <dbReference type="NCBI Taxonomy" id="166010"/>
    <lineage>
        <taxon>Eukaryota</taxon>
        <taxon>Metazoa</taxon>
        <taxon>Ecdysozoa</taxon>
        <taxon>Nematoda</taxon>
        <taxon>Chromadorea</taxon>
        <taxon>Rhabditida</taxon>
        <taxon>Tylenchina</taxon>
        <taxon>Tylenchomorpha</taxon>
        <taxon>Sphaerularioidea</taxon>
        <taxon>Anguinidae</taxon>
        <taxon>Anguininae</taxon>
        <taxon>Ditylenchus</taxon>
    </lineage>
</organism>
<feature type="domain" description="Guanylate cyclase" evidence="13">
    <location>
        <begin position="443"/>
        <end position="571"/>
    </location>
</feature>
<dbReference type="GO" id="GO:0005525">
    <property type="term" value="F:GTP binding"/>
    <property type="evidence" value="ECO:0007669"/>
    <property type="project" value="UniProtKB-KW"/>
</dbReference>
<name>A0AAD4MZP5_9BILA</name>
<protein>
    <recommendedName>
        <fullName evidence="4">guanylate cyclase</fullName>
        <ecNumber evidence="4">4.6.1.2</ecNumber>
    </recommendedName>
</protein>
<evidence type="ECO:0000256" key="12">
    <source>
        <dbReference type="ARBA" id="ARBA00023293"/>
    </source>
</evidence>
<dbReference type="GO" id="GO:0008074">
    <property type="term" value="C:guanylate cyclase complex, soluble"/>
    <property type="evidence" value="ECO:0007669"/>
    <property type="project" value="TreeGrafter"/>
</dbReference>
<dbReference type="PROSITE" id="PS50125">
    <property type="entry name" value="GUANYLATE_CYCLASE_2"/>
    <property type="match status" value="1"/>
</dbReference>
<dbReference type="GO" id="GO:0004383">
    <property type="term" value="F:guanylate cyclase activity"/>
    <property type="evidence" value="ECO:0007669"/>
    <property type="project" value="UniProtKB-EC"/>
</dbReference>
<keyword evidence="15" id="KW-1185">Reference proteome</keyword>
<dbReference type="GO" id="GO:0020037">
    <property type="term" value="F:heme binding"/>
    <property type="evidence" value="ECO:0007669"/>
    <property type="project" value="InterPro"/>
</dbReference>
<evidence type="ECO:0000313" key="14">
    <source>
        <dbReference type="EMBL" id="KAI1706686.1"/>
    </source>
</evidence>
<dbReference type="SUPFAM" id="SSF111126">
    <property type="entry name" value="Ligand-binding domain in the NO signalling and Golgi transport"/>
    <property type="match status" value="1"/>
</dbReference>
<keyword evidence="6" id="KW-0479">Metal-binding</keyword>
<comment type="catalytic activity">
    <reaction evidence="1">
        <text>GTP = 3',5'-cyclic GMP + diphosphate</text>
        <dbReference type="Rhea" id="RHEA:13665"/>
        <dbReference type="ChEBI" id="CHEBI:33019"/>
        <dbReference type="ChEBI" id="CHEBI:37565"/>
        <dbReference type="ChEBI" id="CHEBI:57746"/>
        <dbReference type="EC" id="4.6.1.2"/>
    </reaction>
</comment>
<evidence type="ECO:0000259" key="13">
    <source>
        <dbReference type="PROSITE" id="PS50125"/>
    </source>
</evidence>
<keyword evidence="11" id="KW-0456">Lyase</keyword>
<evidence type="ECO:0000256" key="4">
    <source>
        <dbReference type="ARBA" id="ARBA00012202"/>
    </source>
</evidence>
<evidence type="ECO:0000256" key="6">
    <source>
        <dbReference type="ARBA" id="ARBA00022617"/>
    </source>
</evidence>
<dbReference type="InterPro" id="IPR024096">
    <property type="entry name" value="NO_sig/Golgi_transp_ligand-bd"/>
</dbReference>
<sequence>MMGYILHVLEAMVLKFADEEKWAEILRVAPEFIESTKFRWNFKTNYDDKHTFKLLGACSDVLKIPMDDMLEAYGVFFLHFALGDGWGDFLKCLARDLHEFLDNLSSMHFFVVQVAYQSPRRGPSYKCEARPDGSIRLHYHSLRPGLYPIVKGLVLEVGKVLFGMDLKCFVTERNIERRGTRTTEHVVFTVMAEQEGVAVVSRHEAISKPLAQVIDNQPVQNMDISVEQFCQMFPSHVCVNRNLVLEHCGNFLYYELDLAKRRSTKLPDLFTCVQPDDVPLTFKGIQTYINSTFVLQLKQPLKRNIEIKLNKDGKEIKRATFALKGMMKVVNNGNNILFMGSPYITSVQQLMDANLFINDFQRHDANRDLIMLNQSRLSQQEINKKLEDSLKKMQRMTDELGSVRSQMSLMYKDCMPASIAEEIHSSGPESLGNVEAQEFRLVSVLQCDLPHFPFITTVCDAREVVNLIAVLFSRYDRLIELYKCYKVVSLMDNYFVIAGVPEQQQDDADRIFNLAIGMMAEAKNIKVPKLNLPLLLRITIHSGPVVAGMIGTKKVRYSVMGETVNLSKYLRHHGQAGKIVVTSIAKHCARKDQPNNQFAFSSRGSVNVGHLLSNPRSHSINLFYLEKNLKKTVWDILHKQRDAKGRTSEDGYAELNSLADIQAWAVVERGARKQMQTKMLSQAVKYRRLISGYDRVNMLREMYKKGGTTCSSDSGISSESTGSQSVALKTAVAKTLESMERKGVKMGVEVERPVEAPEGKPMLQRTDTISSITSCSIQ</sequence>
<reference evidence="14" key="1">
    <citation type="submission" date="2022-01" db="EMBL/GenBank/DDBJ databases">
        <title>Genome Sequence Resource for Two Populations of Ditylenchus destructor, the Migratory Endoparasitic Phytonematode.</title>
        <authorList>
            <person name="Zhang H."/>
            <person name="Lin R."/>
            <person name="Xie B."/>
        </authorList>
    </citation>
    <scope>NUCLEOTIDE SEQUENCE</scope>
    <source>
        <strain evidence="14">BazhouSP</strain>
    </source>
</reference>
<dbReference type="PANTHER" id="PTHR45655">
    <property type="entry name" value="GUANYLATE CYCLASE SOLUBLE SUBUNIT BETA-2"/>
    <property type="match status" value="1"/>
</dbReference>
<dbReference type="GO" id="GO:0070482">
    <property type="term" value="P:response to oxygen levels"/>
    <property type="evidence" value="ECO:0007669"/>
    <property type="project" value="TreeGrafter"/>
</dbReference>
<dbReference type="AlphaFoldDB" id="A0AAD4MZP5"/>
<comment type="subcellular location">
    <subcellularLocation>
        <location evidence="3">Cytoplasm</location>
    </subcellularLocation>
</comment>
<dbReference type="Pfam" id="PF07700">
    <property type="entry name" value="HNOB"/>
    <property type="match status" value="1"/>
</dbReference>
<comment type="caution">
    <text evidence="14">The sequence shown here is derived from an EMBL/GenBank/DDBJ whole genome shotgun (WGS) entry which is preliminary data.</text>
</comment>
<keyword evidence="5" id="KW-0963">Cytoplasm</keyword>
<keyword evidence="7" id="KW-0547">Nucleotide-binding</keyword>
<dbReference type="SUPFAM" id="SSF55073">
    <property type="entry name" value="Nucleotide cyclase"/>
    <property type="match status" value="1"/>
</dbReference>
<dbReference type="InterPro" id="IPR029787">
    <property type="entry name" value="Nucleotide_cyclase"/>
</dbReference>
<evidence type="ECO:0000256" key="8">
    <source>
        <dbReference type="ARBA" id="ARBA00023004"/>
    </source>
</evidence>
<dbReference type="EMBL" id="JAKKPZ010000046">
    <property type="protein sequence ID" value="KAI1706686.1"/>
    <property type="molecule type" value="Genomic_DNA"/>
</dbReference>
<dbReference type="InterPro" id="IPR038158">
    <property type="entry name" value="H-NOX_domain_sf"/>
</dbReference>
<dbReference type="EC" id="4.6.1.2" evidence="4"/>
<dbReference type="Gene3D" id="3.30.70.1230">
    <property type="entry name" value="Nucleotide cyclase"/>
    <property type="match status" value="1"/>
</dbReference>
<evidence type="ECO:0000256" key="2">
    <source>
        <dbReference type="ARBA" id="ARBA00001971"/>
    </source>
</evidence>
<evidence type="ECO:0000256" key="3">
    <source>
        <dbReference type="ARBA" id="ARBA00004496"/>
    </source>
</evidence>
<evidence type="ECO:0000256" key="7">
    <source>
        <dbReference type="ARBA" id="ARBA00022741"/>
    </source>
</evidence>
<evidence type="ECO:0000256" key="9">
    <source>
        <dbReference type="ARBA" id="ARBA00023054"/>
    </source>
</evidence>
<accession>A0AAD4MZP5</accession>
<dbReference type="InterPro" id="IPR011645">
    <property type="entry name" value="HNOB_dom_associated"/>
</dbReference>
<dbReference type="InterPro" id="IPR001054">
    <property type="entry name" value="A/G_cyclase"/>
</dbReference>
<gene>
    <name evidence="14" type="ORF">DdX_12896</name>
</gene>